<evidence type="ECO:0000313" key="2">
    <source>
        <dbReference type="Proteomes" id="UP000035722"/>
    </source>
</evidence>
<dbReference type="Proteomes" id="UP000035722">
    <property type="component" value="Unassembled WGS sequence"/>
</dbReference>
<organism evidence="1 2">
    <name type="scientific">Pseudarthrobacter siccitolerans</name>
    <dbReference type="NCBI Taxonomy" id="861266"/>
    <lineage>
        <taxon>Bacteria</taxon>
        <taxon>Bacillati</taxon>
        <taxon>Actinomycetota</taxon>
        <taxon>Actinomycetes</taxon>
        <taxon>Micrococcales</taxon>
        <taxon>Micrococcaceae</taxon>
        <taxon>Pseudarthrobacter</taxon>
    </lineage>
</organism>
<keyword evidence="2" id="KW-1185">Reference proteome</keyword>
<dbReference type="EMBL" id="CAQI01000040">
    <property type="protein sequence ID" value="CCQ45852.1"/>
    <property type="molecule type" value="Genomic_DNA"/>
</dbReference>
<dbReference type="OrthoDB" id="4196288at2"/>
<gene>
    <name evidence="1" type="ORF">ARTSIC4J27_1810</name>
</gene>
<reference evidence="2" key="1">
    <citation type="journal article" date="2014" name="Genome Announc.">
        <title>Genome Sequence of Arthrobacter siccitolerans 4J27, a Xeroprotectant-Producing Desiccation-Tolerant Microorganism.</title>
        <authorList>
            <person name="Manzanera M."/>
            <person name="Santa-Cruz-Calvo L."/>
            <person name="Vilchez J.I."/>
            <person name="Garcia-Fontana C."/>
            <person name="Silva-Castro G.A."/>
            <person name="Calvo C."/>
            <person name="Gonzalez-Lopez J."/>
        </authorList>
    </citation>
    <scope>NUCLEOTIDE SEQUENCE [LARGE SCALE GENOMIC DNA]</scope>
    <source>
        <strain evidence="2">4J27</strain>
    </source>
</reference>
<dbReference type="RefSeq" id="WP_050054815.1">
    <property type="nucleotide sequence ID" value="NZ_CAQI01000040.1"/>
</dbReference>
<protein>
    <submittedName>
        <fullName evidence="1">Uncharacterized protein</fullName>
    </submittedName>
</protein>
<sequence>MHPVFRTELSSDFPAGATFKPPKPSEIDEEGFGNFRDVVDLRGTTVKEARTYLAAHRRVLEFLDALATNPDDFEEYAQAFENSNAEDAGLSGAAADQIYGLIESQDCDLGGLELGVGALAYALSAGKMFPAASCRSHVARSWAPYPVVYFASIRPRAELLRDLIPENGSGCGFDVDPDRPELLVVAAPSLVDILDLAQSVVDNVAKFRLLTTRTNGTRSPVTPYVQPSLLDD</sequence>
<proteinExistence type="predicted"/>
<dbReference type="AlphaFoldDB" id="A0A024H1V5"/>
<comment type="caution">
    <text evidence="1">The sequence shown here is derived from an EMBL/GenBank/DDBJ whole genome shotgun (WGS) entry which is preliminary data.</text>
</comment>
<evidence type="ECO:0000313" key="1">
    <source>
        <dbReference type="EMBL" id="CCQ45852.1"/>
    </source>
</evidence>
<accession>A0A024H1V5</accession>
<dbReference type="STRING" id="861266.ARTSIC4J27_1810"/>
<name>A0A024H1V5_9MICC</name>